<feature type="transmembrane region" description="Helical" evidence="1">
    <location>
        <begin position="12"/>
        <end position="33"/>
    </location>
</feature>
<accession>A0A2T1DZ51</accession>
<dbReference type="Pfam" id="PF13301">
    <property type="entry name" value="DUF4079"/>
    <property type="match status" value="1"/>
</dbReference>
<feature type="transmembrane region" description="Helical" evidence="1">
    <location>
        <begin position="152"/>
        <end position="173"/>
    </location>
</feature>
<dbReference type="Proteomes" id="UP000239576">
    <property type="component" value="Unassembled WGS sequence"/>
</dbReference>
<gene>
    <name evidence="2" type="ORF">C7B82_22250</name>
</gene>
<feature type="transmembrane region" description="Helical" evidence="1">
    <location>
        <begin position="94"/>
        <end position="115"/>
    </location>
</feature>
<dbReference type="OrthoDB" id="507684at2"/>
<protein>
    <submittedName>
        <fullName evidence="2">DUF4079 domain-containing protein</fullName>
    </submittedName>
</protein>
<dbReference type="EMBL" id="PVWK01000121">
    <property type="protein sequence ID" value="PSB25775.1"/>
    <property type="molecule type" value="Genomic_DNA"/>
</dbReference>
<evidence type="ECO:0000256" key="1">
    <source>
        <dbReference type="SAM" id="Phobius"/>
    </source>
</evidence>
<evidence type="ECO:0000313" key="2">
    <source>
        <dbReference type="EMBL" id="PSB25775.1"/>
    </source>
</evidence>
<name>A0A2T1DZ51_9CYAN</name>
<sequence>MDLNTKDLVLLLHPAFAVIVVFPLIGMVVRMAWQTRQRRLEVKTANKSKIPPVVGQEHVELGRWLTGTVVAAYFLGITRSIIDNIQTKELLSKEPFQVVFIGLLYAATIASLVFLYRAQDKLWRGVFATLTGIGLVVLGFQEGVYRLDNQWYMSHFYIGLVAALLMVFSLAIVRDIYQDRANRWRTVHVVLNCVALLLFIGQGLTGSRDLLEIPLSWQEETIYKCNFDKTSPEYKTCPPLAAPK</sequence>
<keyword evidence="3" id="KW-1185">Reference proteome</keyword>
<dbReference type="AlphaFoldDB" id="A0A2T1DZ51"/>
<feature type="transmembrane region" description="Helical" evidence="1">
    <location>
        <begin position="185"/>
        <end position="204"/>
    </location>
</feature>
<organism evidence="2 3">
    <name type="scientific">Stenomitos frigidus ULC18</name>
    <dbReference type="NCBI Taxonomy" id="2107698"/>
    <lineage>
        <taxon>Bacteria</taxon>
        <taxon>Bacillati</taxon>
        <taxon>Cyanobacteriota</taxon>
        <taxon>Cyanophyceae</taxon>
        <taxon>Leptolyngbyales</taxon>
        <taxon>Leptolyngbyaceae</taxon>
        <taxon>Stenomitos</taxon>
    </lineage>
</organism>
<proteinExistence type="predicted"/>
<keyword evidence="1" id="KW-0472">Membrane</keyword>
<dbReference type="InterPro" id="IPR025067">
    <property type="entry name" value="DUF4079"/>
</dbReference>
<evidence type="ECO:0000313" key="3">
    <source>
        <dbReference type="Proteomes" id="UP000239576"/>
    </source>
</evidence>
<reference evidence="3" key="1">
    <citation type="submission" date="2018-02" db="EMBL/GenBank/DDBJ databases">
        <authorList>
            <person name="Moore K."/>
            <person name="Momper L."/>
        </authorList>
    </citation>
    <scope>NUCLEOTIDE SEQUENCE [LARGE SCALE GENOMIC DNA]</scope>
    <source>
        <strain evidence="3">ULC18</strain>
    </source>
</reference>
<keyword evidence="1" id="KW-1133">Transmembrane helix</keyword>
<reference evidence="2 3" key="2">
    <citation type="submission" date="2018-03" db="EMBL/GenBank/DDBJ databases">
        <title>The ancient ancestry and fast evolution of plastids.</title>
        <authorList>
            <person name="Moore K.R."/>
            <person name="Magnabosco C."/>
            <person name="Momper L."/>
            <person name="Gold D.A."/>
            <person name="Bosak T."/>
            <person name="Fournier G.P."/>
        </authorList>
    </citation>
    <scope>NUCLEOTIDE SEQUENCE [LARGE SCALE GENOMIC DNA]</scope>
    <source>
        <strain evidence="2 3">ULC18</strain>
    </source>
</reference>
<feature type="transmembrane region" description="Helical" evidence="1">
    <location>
        <begin position="64"/>
        <end position="82"/>
    </location>
</feature>
<feature type="transmembrane region" description="Helical" evidence="1">
    <location>
        <begin position="122"/>
        <end position="140"/>
    </location>
</feature>
<keyword evidence="1" id="KW-0812">Transmembrane</keyword>
<dbReference type="RefSeq" id="WP_106258680.1">
    <property type="nucleotide sequence ID" value="NZ_CAWNSW010000160.1"/>
</dbReference>
<comment type="caution">
    <text evidence="2">The sequence shown here is derived from an EMBL/GenBank/DDBJ whole genome shotgun (WGS) entry which is preliminary data.</text>
</comment>